<organism evidence="2 3">
    <name type="scientific">candidate division WWE3 bacterium GW2011_GWB1_47_11</name>
    <dbReference type="NCBI Taxonomy" id="1619117"/>
    <lineage>
        <taxon>Bacteria</taxon>
        <taxon>Katanobacteria</taxon>
    </lineage>
</organism>
<evidence type="ECO:0000256" key="1">
    <source>
        <dbReference type="SAM" id="MobiDB-lite"/>
    </source>
</evidence>
<evidence type="ECO:0000313" key="3">
    <source>
        <dbReference type="Proteomes" id="UP000034684"/>
    </source>
</evidence>
<accession>A0A0G1RGE6</accession>
<sequence>MKNNRPLIIAAGLLALLALAGYFAYTKLGLQKPATSASNTQNESVLPKEEKSSAAEKFTGTFVDLVKQGQN</sequence>
<name>A0A0G1RGE6_UNCKA</name>
<feature type="non-terminal residue" evidence="2">
    <location>
        <position position="71"/>
    </location>
</feature>
<proteinExistence type="predicted"/>
<dbReference type="Proteomes" id="UP000034684">
    <property type="component" value="Unassembled WGS sequence"/>
</dbReference>
<dbReference type="AlphaFoldDB" id="A0A0G1RGE6"/>
<comment type="caution">
    <text evidence="2">The sequence shown here is derived from an EMBL/GenBank/DDBJ whole genome shotgun (WGS) entry which is preliminary data.</text>
</comment>
<protein>
    <submittedName>
        <fullName evidence="2">Uncharacterized protein</fullName>
    </submittedName>
</protein>
<dbReference type="EMBL" id="LCNN01000036">
    <property type="protein sequence ID" value="KKU56122.1"/>
    <property type="molecule type" value="Genomic_DNA"/>
</dbReference>
<feature type="region of interest" description="Disordered" evidence="1">
    <location>
        <begin position="32"/>
        <end position="53"/>
    </location>
</feature>
<evidence type="ECO:0000313" key="2">
    <source>
        <dbReference type="EMBL" id="KKU56122.1"/>
    </source>
</evidence>
<reference evidence="2 3" key="1">
    <citation type="journal article" date="2015" name="Nature">
        <title>rRNA introns, odd ribosomes, and small enigmatic genomes across a large radiation of phyla.</title>
        <authorList>
            <person name="Brown C.T."/>
            <person name="Hug L.A."/>
            <person name="Thomas B.C."/>
            <person name="Sharon I."/>
            <person name="Castelle C.J."/>
            <person name="Singh A."/>
            <person name="Wilkins M.J."/>
            <person name="Williams K.H."/>
            <person name="Banfield J.F."/>
        </authorList>
    </citation>
    <scope>NUCLEOTIDE SEQUENCE [LARGE SCALE GENOMIC DNA]</scope>
</reference>
<feature type="compositionally biased region" description="Polar residues" evidence="1">
    <location>
        <begin position="33"/>
        <end position="44"/>
    </location>
</feature>
<gene>
    <name evidence="2" type="ORF">UX79_C0036G0008</name>
</gene>